<keyword evidence="1" id="KW-1133">Transmembrane helix</keyword>
<name>A0A383EP66_9ZZZZ</name>
<organism evidence="2">
    <name type="scientific">marine metagenome</name>
    <dbReference type="NCBI Taxonomy" id="408172"/>
    <lineage>
        <taxon>unclassified sequences</taxon>
        <taxon>metagenomes</taxon>
        <taxon>ecological metagenomes</taxon>
    </lineage>
</organism>
<proteinExistence type="predicted"/>
<dbReference type="AlphaFoldDB" id="A0A383EP66"/>
<keyword evidence="1" id="KW-0812">Transmembrane</keyword>
<dbReference type="EMBL" id="UINC01227129">
    <property type="protein sequence ID" value="SVE57888.1"/>
    <property type="molecule type" value="Genomic_DNA"/>
</dbReference>
<keyword evidence="1" id="KW-0472">Membrane</keyword>
<feature type="transmembrane region" description="Helical" evidence="1">
    <location>
        <begin position="7"/>
        <end position="26"/>
    </location>
</feature>
<sequence length="40" mass="4556">MTLTRKLTIGLMAGLFTYMIIANFYSGHWAFVADYYFGGN</sequence>
<accession>A0A383EP66</accession>
<reference evidence="2" key="1">
    <citation type="submission" date="2018-05" db="EMBL/GenBank/DDBJ databases">
        <authorList>
            <person name="Lanie J.A."/>
            <person name="Ng W.-L."/>
            <person name="Kazmierczak K.M."/>
            <person name="Andrzejewski T.M."/>
            <person name="Davidsen T.M."/>
            <person name="Wayne K.J."/>
            <person name="Tettelin H."/>
            <person name="Glass J.I."/>
            <person name="Rusch D."/>
            <person name="Podicherti R."/>
            <person name="Tsui H.-C.T."/>
            <person name="Winkler M.E."/>
        </authorList>
    </citation>
    <scope>NUCLEOTIDE SEQUENCE</scope>
</reference>
<evidence type="ECO:0000313" key="2">
    <source>
        <dbReference type="EMBL" id="SVE57888.1"/>
    </source>
</evidence>
<protein>
    <submittedName>
        <fullName evidence="2">Uncharacterized protein</fullName>
    </submittedName>
</protein>
<gene>
    <name evidence="2" type="ORF">METZ01_LOCUS510742</name>
</gene>
<evidence type="ECO:0000256" key="1">
    <source>
        <dbReference type="SAM" id="Phobius"/>
    </source>
</evidence>